<proteinExistence type="predicted"/>
<sequence length="198" mass="21437">MEVVGNSYLSPPPFPSKGSPPTSKPPPSRHFSPPPPPQPSPPPPPPPRKLNPPPPPLTPKLAPPPPPLSPQPTPPPPPQPAPPSPPQTVIIIVFVSLGGLFFLAFLAAALFCFMKKKKKKMVDEKEAVDVDDHIHVHETIVQGPHGEQLINLSVEEDIRAQEVIKKDELIVAGSHIPRIVKEGGPDTSSSFNKKTYRF</sequence>
<keyword evidence="2" id="KW-0472">Membrane</keyword>
<accession>A0A8T3CB08</accession>
<dbReference type="SUPFAM" id="SSF81995">
    <property type="entry name" value="beta-sandwich domain of Sec23/24"/>
    <property type="match status" value="1"/>
</dbReference>
<dbReference type="OrthoDB" id="785473at2759"/>
<dbReference type="Proteomes" id="UP000829196">
    <property type="component" value="Unassembled WGS sequence"/>
</dbReference>
<keyword evidence="4" id="KW-1185">Reference proteome</keyword>
<dbReference type="AlphaFoldDB" id="A0A8T3CB08"/>
<feature type="transmembrane region" description="Helical" evidence="2">
    <location>
        <begin position="89"/>
        <end position="113"/>
    </location>
</feature>
<evidence type="ECO:0000313" key="4">
    <source>
        <dbReference type="Proteomes" id="UP000829196"/>
    </source>
</evidence>
<feature type="region of interest" description="Disordered" evidence="1">
    <location>
        <begin position="1"/>
        <end position="83"/>
    </location>
</feature>
<evidence type="ECO:0000256" key="2">
    <source>
        <dbReference type="SAM" id="Phobius"/>
    </source>
</evidence>
<dbReference type="SMR" id="A0A8T3CB08"/>
<reference evidence="3" key="1">
    <citation type="journal article" date="2022" name="Front. Genet.">
        <title>Chromosome-Scale Assembly of the Dendrobium nobile Genome Provides Insights Into the Molecular Mechanism of the Biosynthesis of the Medicinal Active Ingredient of Dendrobium.</title>
        <authorList>
            <person name="Xu Q."/>
            <person name="Niu S.-C."/>
            <person name="Li K.-L."/>
            <person name="Zheng P.-J."/>
            <person name="Zhang X.-J."/>
            <person name="Jia Y."/>
            <person name="Liu Y."/>
            <person name="Niu Y.-X."/>
            <person name="Yu L.-H."/>
            <person name="Chen D.-F."/>
            <person name="Zhang G.-Q."/>
        </authorList>
    </citation>
    <scope>NUCLEOTIDE SEQUENCE</scope>
    <source>
        <tissue evidence="3">Leaf</tissue>
    </source>
</reference>
<dbReference type="EMBL" id="JAGYWB010000002">
    <property type="protein sequence ID" value="KAI0529409.1"/>
    <property type="molecule type" value="Genomic_DNA"/>
</dbReference>
<dbReference type="PRINTS" id="PR01217">
    <property type="entry name" value="PRICHEXTENSN"/>
</dbReference>
<gene>
    <name evidence="3" type="ORF">KFK09_001958</name>
</gene>
<evidence type="ECO:0000256" key="1">
    <source>
        <dbReference type="SAM" id="MobiDB-lite"/>
    </source>
</evidence>
<dbReference type="PANTHER" id="PTHR35697:SF1">
    <property type="entry name" value="PROTEIN TRACHEARY ELEMENT DIFFERENTIATION-RELATED 7"/>
    <property type="match status" value="1"/>
</dbReference>
<evidence type="ECO:0000313" key="3">
    <source>
        <dbReference type="EMBL" id="KAI0529409.1"/>
    </source>
</evidence>
<dbReference type="GO" id="GO:0009834">
    <property type="term" value="P:plant-type secondary cell wall biogenesis"/>
    <property type="evidence" value="ECO:0007669"/>
    <property type="project" value="InterPro"/>
</dbReference>
<protein>
    <submittedName>
        <fullName evidence="3">Uncharacterized protein</fullName>
    </submittedName>
</protein>
<keyword evidence="2" id="KW-0812">Transmembrane</keyword>
<dbReference type="InterPro" id="IPR044950">
    <property type="entry name" value="TED6/7"/>
</dbReference>
<dbReference type="PANTHER" id="PTHR35697">
    <property type="entry name" value="OS08G0108300 PROTEIN"/>
    <property type="match status" value="1"/>
</dbReference>
<keyword evidence="2" id="KW-1133">Transmembrane helix</keyword>
<feature type="compositionally biased region" description="Pro residues" evidence="1">
    <location>
        <begin position="22"/>
        <end position="83"/>
    </location>
</feature>
<organism evidence="3 4">
    <name type="scientific">Dendrobium nobile</name>
    <name type="common">Orchid</name>
    <dbReference type="NCBI Taxonomy" id="94219"/>
    <lineage>
        <taxon>Eukaryota</taxon>
        <taxon>Viridiplantae</taxon>
        <taxon>Streptophyta</taxon>
        <taxon>Embryophyta</taxon>
        <taxon>Tracheophyta</taxon>
        <taxon>Spermatophyta</taxon>
        <taxon>Magnoliopsida</taxon>
        <taxon>Liliopsida</taxon>
        <taxon>Asparagales</taxon>
        <taxon>Orchidaceae</taxon>
        <taxon>Epidendroideae</taxon>
        <taxon>Malaxideae</taxon>
        <taxon>Dendrobiinae</taxon>
        <taxon>Dendrobium</taxon>
    </lineage>
</organism>
<name>A0A8T3CB08_DENNO</name>
<comment type="caution">
    <text evidence="3">The sequence shown here is derived from an EMBL/GenBank/DDBJ whole genome shotgun (WGS) entry which is preliminary data.</text>
</comment>